<dbReference type="EMBL" id="CP036434">
    <property type="protein sequence ID" value="QDV04685.1"/>
    <property type="molecule type" value="Genomic_DNA"/>
</dbReference>
<feature type="chain" id="PRO_5021715024" evidence="2">
    <location>
        <begin position="29"/>
        <end position="619"/>
    </location>
</feature>
<protein>
    <submittedName>
        <fullName evidence="3">Uncharacterized protein</fullName>
    </submittedName>
</protein>
<reference evidence="3 4" key="1">
    <citation type="submission" date="2019-02" db="EMBL/GenBank/DDBJ databases">
        <title>Deep-cultivation of Planctomycetes and their phenomic and genomic characterization uncovers novel biology.</title>
        <authorList>
            <person name="Wiegand S."/>
            <person name="Jogler M."/>
            <person name="Boedeker C."/>
            <person name="Pinto D."/>
            <person name="Vollmers J."/>
            <person name="Rivas-Marin E."/>
            <person name="Kohn T."/>
            <person name="Peeters S.H."/>
            <person name="Heuer A."/>
            <person name="Rast P."/>
            <person name="Oberbeckmann S."/>
            <person name="Bunk B."/>
            <person name="Jeske O."/>
            <person name="Meyerdierks A."/>
            <person name="Storesund J.E."/>
            <person name="Kallscheuer N."/>
            <person name="Luecker S."/>
            <person name="Lage O.M."/>
            <person name="Pohl T."/>
            <person name="Merkel B.J."/>
            <person name="Hornburger P."/>
            <person name="Mueller R.-W."/>
            <person name="Bruemmer F."/>
            <person name="Labrenz M."/>
            <person name="Spormann A.M."/>
            <person name="Op den Camp H."/>
            <person name="Overmann J."/>
            <person name="Amann R."/>
            <person name="Jetten M.S.M."/>
            <person name="Mascher T."/>
            <person name="Medema M.H."/>
            <person name="Devos D.P."/>
            <person name="Kaster A.-K."/>
            <person name="Ovreas L."/>
            <person name="Rohde M."/>
            <person name="Galperin M.Y."/>
            <person name="Jogler C."/>
        </authorList>
    </citation>
    <scope>NUCLEOTIDE SEQUENCE [LARGE SCALE GENOMIC DNA]</scope>
    <source>
        <strain evidence="3 4">Poly30</strain>
    </source>
</reference>
<gene>
    <name evidence="3" type="ORF">Poly30_01780</name>
</gene>
<evidence type="ECO:0000256" key="1">
    <source>
        <dbReference type="SAM" id="MobiDB-lite"/>
    </source>
</evidence>
<organism evidence="3 4">
    <name type="scientific">Saltatorellus ferox</name>
    <dbReference type="NCBI Taxonomy" id="2528018"/>
    <lineage>
        <taxon>Bacteria</taxon>
        <taxon>Pseudomonadati</taxon>
        <taxon>Planctomycetota</taxon>
        <taxon>Planctomycetia</taxon>
        <taxon>Planctomycetia incertae sedis</taxon>
        <taxon>Saltatorellus</taxon>
    </lineage>
</organism>
<dbReference type="OrthoDB" id="284486at2"/>
<dbReference type="Proteomes" id="UP000320390">
    <property type="component" value="Chromosome"/>
</dbReference>
<feature type="region of interest" description="Disordered" evidence="1">
    <location>
        <begin position="33"/>
        <end position="53"/>
    </location>
</feature>
<evidence type="ECO:0000256" key="2">
    <source>
        <dbReference type="SAM" id="SignalP"/>
    </source>
</evidence>
<evidence type="ECO:0000313" key="3">
    <source>
        <dbReference type="EMBL" id="QDV04685.1"/>
    </source>
</evidence>
<proteinExistence type="predicted"/>
<name>A0A518EKS2_9BACT</name>
<accession>A0A518EKS2</accession>
<keyword evidence="2" id="KW-0732">Signal</keyword>
<keyword evidence="4" id="KW-1185">Reference proteome</keyword>
<evidence type="ECO:0000313" key="4">
    <source>
        <dbReference type="Proteomes" id="UP000320390"/>
    </source>
</evidence>
<dbReference type="AlphaFoldDB" id="A0A518EKS2"/>
<feature type="signal peptide" evidence="2">
    <location>
        <begin position="1"/>
        <end position="28"/>
    </location>
</feature>
<sequence length="619" mass="63033" precursor="true">MQLAHSSQRSRLFWTPLLAAAFAVTAGAQDLDPTGASTAPRAPNHAVAPTSAAPSSAAAGSATLIYTNIPGLPQAGVPGLPGVSFKPGTSTTNIDRVYGSPNGNWILTALTDLATADDEVVLVNGVLVQQEGQPGPWTGGVENCGTIDQNCAVNDAGDFTFATNTDGPATADDYIVTNVGGVWGFSAMEGQSIAALPGNTYDDSLDSPVLLADGTSGFSADGVDGTVVAGQDELLIVGSTLLVQAGVTIPPGQAAGGTEFMETLDFGDFWITPDGSSWLVQGDLTGPIATDDVVLVNGSVVLQEGTIIPGSGFTDPIDNIGIVGVHMDPGGNWFARGNNDVTEQDWVVRNGVVVATLGMPITPGATELWDDATFGDCFYLHVGNANGDYVIGGVTDNADELRNGVLILNGTTEICREGDPVDLDGNGLFDDDAFVNTFGNDDAFLSSAGTFYMVITVKDGAGTVLGQGFFSLDTGAGGPGSPYCTAVANSTGQAGSLTASGSAVAADNDVTLLASSLPTNAFGFFITSQTQGFAMNPGGSAGNLCVLGAVGRYVGPGQVQNSGGSGSFSLTLNLAQTPQPTGFVSVAAGETWNFQTWHRDFVGGSVTSNFTNALEIQFQ</sequence>
<dbReference type="RefSeq" id="WP_145194136.1">
    <property type="nucleotide sequence ID" value="NZ_CP036434.1"/>
</dbReference>